<comment type="caution">
    <text evidence="3">The sequence shown here is derived from an EMBL/GenBank/DDBJ whole genome shotgun (WGS) entry which is preliminary data.</text>
</comment>
<dbReference type="InterPro" id="IPR009465">
    <property type="entry name" value="Spondin_N"/>
</dbReference>
<evidence type="ECO:0000313" key="3">
    <source>
        <dbReference type="EMBL" id="PSB34108.1"/>
    </source>
</evidence>
<organism evidence="3 4">
    <name type="scientific">Stenomitos frigidus ULC18</name>
    <dbReference type="NCBI Taxonomy" id="2107698"/>
    <lineage>
        <taxon>Bacteria</taxon>
        <taxon>Bacillati</taxon>
        <taxon>Cyanobacteriota</taxon>
        <taxon>Cyanophyceae</taxon>
        <taxon>Leptolyngbyales</taxon>
        <taxon>Leptolyngbyaceae</taxon>
        <taxon>Stenomitos</taxon>
    </lineage>
</organism>
<dbReference type="InterPro" id="IPR038678">
    <property type="entry name" value="Spondin_N_sf"/>
</dbReference>
<feature type="region of interest" description="Disordered" evidence="1">
    <location>
        <begin position="211"/>
        <end position="233"/>
    </location>
</feature>
<proteinExistence type="predicted"/>
<reference evidence="4" key="1">
    <citation type="submission" date="2018-02" db="EMBL/GenBank/DDBJ databases">
        <authorList>
            <person name="Moore K."/>
            <person name="Momper L."/>
        </authorList>
    </citation>
    <scope>NUCLEOTIDE SEQUENCE [LARGE SCALE GENOMIC DNA]</scope>
    <source>
        <strain evidence="4">ULC18</strain>
    </source>
</reference>
<gene>
    <name evidence="3" type="ORF">C7B82_03160</name>
</gene>
<dbReference type="AlphaFoldDB" id="A0A2T1EN60"/>
<reference evidence="3 4" key="2">
    <citation type="submission" date="2018-03" db="EMBL/GenBank/DDBJ databases">
        <title>The ancient ancestry and fast evolution of plastids.</title>
        <authorList>
            <person name="Moore K.R."/>
            <person name="Magnabosco C."/>
            <person name="Momper L."/>
            <person name="Gold D.A."/>
            <person name="Bosak T."/>
            <person name="Fournier G.P."/>
        </authorList>
    </citation>
    <scope>NUCLEOTIDE SEQUENCE [LARGE SCALE GENOMIC DNA]</scope>
    <source>
        <strain evidence="3 4">ULC18</strain>
    </source>
</reference>
<protein>
    <recommendedName>
        <fullName evidence="5">Spondin domain-containing protein</fullName>
    </recommendedName>
</protein>
<evidence type="ECO:0000256" key="2">
    <source>
        <dbReference type="SAM" id="SignalP"/>
    </source>
</evidence>
<dbReference type="RefSeq" id="WP_106254868.1">
    <property type="nucleotide sequence ID" value="NZ_CAWNSW010000037.1"/>
</dbReference>
<feature type="chain" id="PRO_5015393502" description="Spondin domain-containing protein" evidence="2">
    <location>
        <begin position="24"/>
        <end position="263"/>
    </location>
</feature>
<name>A0A2T1EN60_9CYAN</name>
<dbReference type="NCBIfam" id="NF038123">
    <property type="entry name" value="NF038123_dom"/>
    <property type="match status" value="1"/>
</dbReference>
<keyword evidence="4" id="KW-1185">Reference proteome</keyword>
<evidence type="ECO:0008006" key="5">
    <source>
        <dbReference type="Google" id="ProtNLM"/>
    </source>
</evidence>
<dbReference type="Gene3D" id="2.60.40.2130">
    <property type="entry name" value="F-spondin domain"/>
    <property type="match status" value="1"/>
</dbReference>
<evidence type="ECO:0000256" key="1">
    <source>
        <dbReference type="SAM" id="MobiDB-lite"/>
    </source>
</evidence>
<keyword evidence="2" id="KW-0732">Signal</keyword>
<dbReference type="Proteomes" id="UP000239576">
    <property type="component" value="Unassembled WGS sequence"/>
</dbReference>
<feature type="signal peptide" evidence="2">
    <location>
        <begin position="1"/>
        <end position="23"/>
    </location>
</feature>
<sequence length="263" mass="27814">MQFRNLAIGTVLAIATAVGTQSAALSFNFRVPTHPTLSEVAAPRANMPQTSNATRFKVRIENISITNSFTASNGAKWTLDFSPGVWLISNNDAPLFTVGQKDRGQGIEAIAEDGDPTNLAKALQSQKGVQSSGIFNTAVGAAKAGGIRPGQVFEFTVTASPGQKLSLVTMFGQSNDWFYAPQSGIALFDASGKPIQGDVTPQMSLWNAGTEVDEEPGIGPNQGPRQKAPNTGVDENGMVQAVQDQAAYAQTSQVMRVTITPER</sequence>
<accession>A0A2T1EN60</accession>
<evidence type="ECO:0000313" key="4">
    <source>
        <dbReference type="Proteomes" id="UP000239576"/>
    </source>
</evidence>
<dbReference type="OrthoDB" id="466132at2"/>
<dbReference type="EMBL" id="PVWK01000015">
    <property type="protein sequence ID" value="PSB34108.1"/>
    <property type="molecule type" value="Genomic_DNA"/>
</dbReference>